<protein>
    <recommendedName>
        <fullName evidence="6">O-GlcNAc transferase C-terminal domain-containing protein</fullName>
    </recommendedName>
</protein>
<evidence type="ECO:0000256" key="5">
    <source>
        <dbReference type="ARBA" id="ARBA00022803"/>
    </source>
</evidence>
<comment type="pathway">
    <text evidence="1">Protein modification; protein glycosylation.</text>
</comment>
<dbReference type="Gene3D" id="3.40.50.2000">
    <property type="entry name" value="Glycogen Phosphorylase B"/>
    <property type="match status" value="1"/>
</dbReference>
<gene>
    <name evidence="7" type="ORF">MAQ5080_00382</name>
</gene>
<dbReference type="PANTHER" id="PTHR44835:SF1">
    <property type="entry name" value="PROTEIN O-GLCNAC TRANSFERASE"/>
    <property type="match status" value="1"/>
</dbReference>
<dbReference type="RefSeq" id="WP_067204745.1">
    <property type="nucleotide sequence ID" value="NZ_FLOC01000001.1"/>
</dbReference>
<name>A0A1A8T2A9_9GAMM</name>
<evidence type="ECO:0000256" key="2">
    <source>
        <dbReference type="ARBA" id="ARBA00022676"/>
    </source>
</evidence>
<keyword evidence="3" id="KW-0808">Transferase</keyword>
<dbReference type="Gene3D" id="3.40.50.11380">
    <property type="match status" value="1"/>
</dbReference>
<dbReference type="InterPro" id="IPR011990">
    <property type="entry name" value="TPR-like_helical_dom_sf"/>
</dbReference>
<dbReference type="GO" id="GO:0016757">
    <property type="term" value="F:glycosyltransferase activity"/>
    <property type="evidence" value="ECO:0007669"/>
    <property type="project" value="UniProtKB-KW"/>
</dbReference>
<keyword evidence="2" id="KW-0328">Glycosyltransferase</keyword>
<dbReference type="SUPFAM" id="SSF48452">
    <property type="entry name" value="TPR-like"/>
    <property type="match status" value="1"/>
</dbReference>
<evidence type="ECO:0000313" key="7">
    <source>
        <dbReference type="EMBL" id="SBS25834.1"/>
    </source>
</evidence>
<evidence type="ECO:0000256" key="4">
    <source>
        <dbReference type="ARBA" id="ARBA00022737"/>
    </source>
</evidence>
<keyword evidence="8" id="KW-1185">Reference proteome</keyword>
<dbReference type="PANTHER" id="PTHR44835">
    <property type="entry name" value="UDP-N-ACETYLGLUCOSAMINE--PEPTIDE N-ACETYLGLUCOSAMINYLTRANSFERASE SPINDLY-RELATED"/>
    <property type="match status" value="1"/>
</dbReference>
<feature type="domain" description="O-GlcNAc transferase C-terminal" evidence="6">
    <location>
        <begin position="386"/>
        <end position="550"/>
    </location>
</feature>
<accession>A0A1A8T2A9</accession>
<evidence type="ECO:0000259" key="6">
    <source>
        <dbReference type="Pfam" id="PF13844"/>
    </source>
</evidence>
<dbReference type="Gene3D" id="1.25.40.10">
    <property type="entry name" value="Tetratricopeptide repeat domain"/>
    <property type="match status" value="1"/>
</dbReference>
<evidence type="ECO:0000256" key="3">
    <source>
        <dbReference type="ARBA" id="ARBA00022679"/>
    </source>
</evidence>
<sequence>MNRSPDELKDRVVKAVNQLQSGKLRESISALNELIEPTKASPLEKTVLGNLAFGHFCLSNHSEAQQIAHRVLSMAPNDVYVRLVLMASYANSQQHDKSYEIALSLKGEEIPLAWLQSFCQAVLKQGDYAKFAELGDIFQKLDTINPEELPNHIGINGTRNRVFGAESLQRYLALQQKWGEFMMAQAKAEPLSHELRQKAYENRNKDGRIRLGFFGLSDIFDTQKVLKPILEQLDRSVFDVRMAFIENGAGLKTHDSFTSMFEEVTVIPRGTNRSVAEELLALSCDILIDLNGLQQPATRVGAMAWRVAPLQLSWTGRPITCGLPELDYTIVDQVLQGDGEGTLNNCLAMPEAFACFGEMPDFPITQELPSSQKGFITFGVNSEPAKYNPETIKLWSDVLLALPNSKLVFIRPEYRSHYLRENISREFANYGIDSERIDYRYAPSSNREHMLEYNDIDVLLDSYPMPGGIGMLEVLYMGIPAVTLEGGAIQLRVGASHLHAAGLDDLRTESAEEYVSKAVGVAQDVTRRQELRLALRNKLKQTAFVDINRFGKGFDQTMKDLLKHPNLANRLQGAHLESVENATIPSMDSVTIDGSHYKVATMSHEAKAQLASIESTEKHLESLKVELKITQAARSAYLQSLVTKLPVPIHSDKDNGVVAIEGNKYSIEDFSDVAKQQLINVQACDTEIRNVNTRIAIANTAREVYSNALKLAVKSN</sequence>
<reference evidence="7 8" key="1">
    <citation type="submission" date="2016-06" db="EMBL/GenBank/DDBJ databases">
        <authorList>
            <person name="Kjaerup R.B."/>
            <person name="Dalgaard T.S."/>
            <person name="Juul-Madsen H.R."/>
        </authorList>
    </citation>
    <scope>NUCLEOTIDE SEQUENCE [LARGE SCALE GENOMIC DNA]</scope>
    <source>
        <strain evidence="7 8">CECT 5080</strain>
    </source>
</reference>
<dbReference type="Pfam" id="PF13844">
    <property type="entry name" value="Glyco_transf_41"/>
    <property type="match status" value="1"/>
</dbReference>
<dbReference type="Proteomes" id="UP000092627">
    <property type="component" value="Unassembled WGS sequence"/>
</dbReference>
<dbReference type="OrthoDB" id="255821at2"/>
<evidence type="ECO:0000313" key="8">
    <source>
        <dbReference type="Proteomes" id="UP000092627"/>
    </source>
</evidence>
<evidence type="ECO:0000256" key="1">
    <source>
        <dbReference type="ARBA" id="ARBA00004922"/>
    </source>
</evidence>
<dbReference type="STRING" id="295068.MAQ5080_00382"/>
<proteinExistence type="predicted"/>
<dbReference type="EMBL" id="FLOC01000001">
    <property type="protein sequence ID" value="SBS25834.1"/>
    <property type="molecule type" value="Genomic_DNA"/>
</dbReference>
<dbReference type="InterPro" id="IPR029489">
    <property type="entry name" value="OGT/SEC/SPY_C"/>
</dbReference>
<organism evidence="7 8">
    <name type="scientific">Marinomonas aquimarina</name>
    <dbReference type="NCBI Taxonomy" id="295068"/>
    <lineage>
        <taxon>Bacteria</taxon>
        <taxon>Pseudomonadati</taxon>
        <taxon>Pseudomonadota</taxon>
        <taxon>Gammaproteobacteria</taxon>
        <taxon>Oceanospirillales</taxon>
        <taxon>Oceanospirillaceae</taxon>
        <taxon>Marinomonas</taxon>
    </lineage>
</organism>
<keyword evidence="4" id="KW-0677">Repeat</keyword>
<keyword evidence="5" id="KW-0802">TPR repeat</keyword>
<dbReference type="InterPro" id="IPR051939">
    <property type="entry name" value="Glycosyltr_41/O-GlcNAc_trsf"/>
</dbReference>
<dbReference type="AlphaFoldDB" id="A0A1A8T2A9"/>